<dbReference type="Proteomes" id="UP001046870">
    <property type="component" value="Chromosome 22"/>
</dbReference>
<keyword evidence="4" id="KW-0165">Cleavage on pair of basic residues</keyword>
<gene>
    <name evidence="7" type="ORF">MATL_G00242300</name>
</gene>
<dbReference type="OrthoDB" id="8894600at2759"/>
<feature type="region of interest" description="Disordered" evidence="6">
    <location>
        <begin position="620"/>
        <end position="643"/>
    </location>
</feature>
<feature type="compositionally biased region" description="Polar residues" evidence="6">
    <location>
        <begin position="493"/>
        <end position="505"/>
    </location>
</feature>
<dbReference type="InterPro" id="IPR001990">
    <property type="entry name" value="Granin"/>
</dbReference>
<feature type="region of interest" description="Disordered" evidence="6">
    <location>
        <begin position="490"/>
        <end position="511"/>
    </location>
</feature>
<evidence type="ECO:0000256" key="4">
    <source>
        <dbReference type="ARBA" id="ARBA00022685"/>
    </source>
</evidence>
<feature type="region of interest" description="Disordered" evidence="6">
    <location>
        <begin position="285"/>
        <end position="334"/>
    </location>
</feature>
<evidence type="ECO:0000256" key="6">
    <source>
        <dbReference type="SAM" id="MobiDB-lite"/>
    </source>
</evidence>
<keyword evidence="3" id="KW-0964">Secreted</keyword>
<organism evidence="7 8">
    <name type="scientific">Megalops atlanticus</name>
    <name type="common">Tarpon</name>
    <name type="synonym">Clupea gigantea</name>
    <dbReference type="NCBI Taxonomy" id="7932"/>
    <lineage>
        <taxon>Eukaryota</taxon>
        <taxon>Metazoa</taxon>
        <taxon>Chordata</taxon>
        <taxon>Craniata</taxon>
        <taxon>Vertebrata</taxon>
        <taxon>Euteleostomi</taxon>
        <taxon>Actinopterygii</taxon>
        <taxon>Neopterygii</taxon>
        <taxon>Teleostei</taxon>
        <taxon>Elopiformes</taxon>
        <taxon>Megalopidae</taxon>
        <taxon>Megalops</taxon>
    </lineage>
</organism>
<comment type="similarity">
    <text evidence="2">Belongs to the chromogranin/secretogranin protein family.</text>
</comment>
<dbReference type="AlphaFoldDB" id="A0A9D3PDZ6"/>
<sequence>MLIEIDNDRAESRRCYTNSRFSSELFCKGDTMLSLPQLAVAGAALLLITLFHARGTQGASVRQHRLRGDEAEGRAASPFYTPSYDMVKALEYIESLRQQTGEEEEPAQDYDDVERFRSLSRLAQLRNQNQGRGEAAAEWQDQKAQQWLKALLRTLQQQEGKEPKEAPSLPNSRYAQKNRQYVEEEDSPADEIGDYGGNPKPHKKYPLMFEDETSQESQRKRANEHAEEQYTPQSLATLQSVFEELGKLSASKNQKRDNLDEESNFYRGDDDDMYNVRSLAYEDVAGGEDWTPVEEVETEEEVKDSREESDRGLDDYNTKRSSPPMYGDKEDPDDINKLVDYYLLKILEKTERTEEKRDRDEEQRAKKRLTRVTYSVDPLAFYQLIEISRKLQIPPEDLIEMLKNGEIEKQDRMPEAEVEAEGTEELDQDEVELPRIASYNRGSSPASKFSGRRLPDRLANNIPDEINTEDILNILGLGSLSNQNANYLLKQGQPKSTPSRYSPVTSGRRGNYILSEPKVSSKRQEDYDNTVDEDELATFLAAKMLSQYPDVMNKVDQRRSPLAGSSLSYETPEQIIKDYIDQLDSEKSSATKRQLVAEEVDNTNTTQTQRVDDVTLPEMTTLQKPEAEKKEENEPNSIAVGGM</sequence>
<evidence type="ECO:0000313" key="7">
    <source>
        <dbReference type="EMBL" id="KAG7457042.1"/>
    </source>
</evidence>
<feature type="region of interest" description="Disordered" evidence="6">
    <location>
        <begin position="248"/>
        <end position="272"/>
    </location>
</feature>
<dbReference type="Pfam" id="PF01271">
    <property type="entry name" value="Granin"/>
    <property type="match status" value="1"/>
</dbReference>
<keyword evidence="5" id="KW-0732">Signal</keyword>
<feature type="compositionally biased region" description="Polar residues" evidence="6">
    <location>
        <begin position="169"/>
        <end position="179"/>
    </location>
</feature>
<feature type="region of interest" description="Disordered" evidence="6">
    <location>
        <begin position="157"/>
        <end position="234"/>
    </location>
</feature>
<name>A0A9D3PDZ6_MEGAT</name>
<dbReference type="EMBL" id="JAFDVH010000022">
    <property type="protein sequence ID" value="KAG7457042.1"/>
    <property type="molecule type" value="Genomic_DNA"/>
</dbReference>
<evidence type="ECO:0000313" key="8">
    <source>
        <dbReference type="Proteomes" id="UP001046870"/>
    </source>
</evidence>
<feature type="compositionally biased region" description="Basic and acidic residues" evidence="6">
    <location>
        <begin position="217"/>
        <end position="228"/>
    </location>
</feature>
<feature type="compositionally biased region" description="Basic and acidic residues" evidence="6">
    <location>
        <begin position="303"/>
        <end position="318"/>
    </location>
</feature>
<evidence type="ECO:0000256" key="2">
    <source>
        <dbReference type="ARBA" id="ARBA00005723"/>
    </source>
</evidence>
<feature type="compositionally biased region" description="Acidic residues" evidence="6">
    <location>
        <begin position="259"/>
        <end position="272"/>
    </location>
</feature>
<evidence type="ECO:0000256" key="3">
    <source>
        <dbReference type="ARBA" id="ARBA00022525"/>
    </source>
</evidence>
<evidence type="ECO:0000256" key="5">
    <source>
        <dbReference type="ARBA" id="ARBA00022729"/>
    </source>
</evidence>
<accession>A0A9D3PDZ6</accession>
<dbReference type="PANTHER" id="PTHR15119:SF0">
    <property type="entry name" value="SECRETOGRANIN-2"/>
    <property type="match status" value="1"/>
</dbReference>
<dbReference type="PANTHER" id="PTHR15119">
    <property type="entry name" value="SECRETOGRANIN II"/>
    <property type="match status" value="1"/>
</dbReference>
<reference evidence="7" key="1">
    <citation type="submission" date="2021-01" db="EMBL/GenBank/DDBJ databases">
        <authorList>
            <person name="Zahm M."/>
            <person name="Roques C."/>
            <person name="Cabau C."/>
            <person name="Klopp C."/>
            <person name="Donnadieu C."/>
            <person name="Jouanno E."/>
            <person name="Lampietro C."/>
            <person name="Louis A."/>
            <person name="Herpin A."/>
            <person name="Echchiki A."/>
            <person name="Berthelot C."/>
            <person name="Parey E."/>
            <person name="Roest-Crollius H."/>
            <person name="Braasch I."/>
            <person name="Postlethwait J."/>
            <person name="Bobe J."/>
            <person name="Montfort J."/>
            <person name="Bouchez O."/>
            <person name="Begum T."/>
            <person name="Mejri S."/>
            <person name="Adams A."/>
            <person name="Chen W.-J."/>
            <person name="Guiguen Y."/>
        </authorList>
    </citation>
    <scope>NUCLEOTIDE SEQUENCE</scope>
    <source>
        <strain evidence="7">YG-15Mar2019-1</strain>
        <tissue evidence="7">Brain</tissue>
    </source>
</reference>
<protein>
    <recommendedName>
        <fullName evidence="9">Secretogranin II</fullName>
    </recommendedName>
</protein>
<comment type="caution">
    <text evidence="7">The sequence shown here is derived from an EMBL/GenBank/DDBJ whole genome shotgun (WGS) entry which is preliminary data.</text>
</comment>
<evidence type="ECO:0000256" key="1">
    <source>
        <dbReference type="ARBA" id="ARBA00004613"/>
    </source>
</evidence>
<proteinExistence type="inferred from homology"/>
<keyword evidence="8" id="KW-1185">Reference proteome</keyword>
<dbReference type="InterPro" id="IPR038858">
    <property type="entry name" value="ScgII"/>
</dbReference>
<dbReference type="GO" id="GO:0005576">
    <property type="term" value="C:extracellular region"/>
    <property type="evidence" value="ECO:0007669"/>
    <property type="project" value="UniProtKB-SubCell"/>
</dbReference>
<feature type="compositionally biased region" description="Acidic residues" evidence="6">
    <location>
        <begin position="291"/>
        <end position="302"/>
    </location>
</feature>
<comment type="subcellular location">
    <subcellularLocation>
        <location evidence="1">Secreted</location>
    </subcellularLocation>
</comment>
<feature type="compositionally biased region" description="Acidic residues" evidence="6">
    <location>
        <begin position="183"/>
        <end position="193"/>
    </location>
</feature>
<evidence type="ECO:0008006" key="9">
    <source>
        <dbReference type="Google" id="ProtNLM"/>
    </source>
</evidence>
<dbReference type="GO" id="GO:0030141">
    <property type="term" value="C:secretory granule"/>
    <property type="evidence" value="ECO:0007669"/>
    <property type="project" value="InterPro"/>
</dbReference>